<evidence type="ECO:0000256" key="5">
    <source>
        <dbReference type="ARBA" id="ARBA00022840"/>
    </source>
</evidence>
<dbReference type="AlphaFoldDB" id="A0A3E0VP91"/>
<dbReference type="Gene3D" id="3.40.50.12780">
    <property type="entry name" value="N-terminal domain of ligase-like"/>
    <property type="match status" value="1"/>
</dbReference>
<comment type="similarity">
    <text evidence="1">Belongs to the ATP-dependent AMP-binding enzyme family.</text>
</comment>
<name>A0A3E0VP91_9MICO</name>
<dbReference type="Gene3D" id="3.30.300.30">
    <property type="match status" value="1"/>
</dbReference>
<dbReference type="NCBIfam" id="TIGR02188">
    <property type="entry name" value="Ac_CoA_lig_AcsA"/>
    <property type="match status" value="1"/>
</dbReference>
<evidence type="ECO:0000256" key="1">
    <source>
        <dbReference type="ARBA" id="ARBA00006432"/>
    </source>
</evidence>
<dbReference type="InterPro" id="IPR042099">
    <property type="entry name" value="ANL_N_sf"/>
</dbReference>
<keyword evidence="3 10" id="KW-0436">Ligase</keyword>
<dbReference type="GO" id="GO:0016208">
    <property type="term" value="F:AMP binding"/>
    <property type="evidence" value="ECO:0007669"/>
    <property type="project" value="InterPro"/>
</dbReference>
<reference evidence="10 11" key="1">
    <citation type="submission" date="2017-04" db="EMBL/GenBank/DDBJ databases">
        <title>Comparative genome analysis of Subtercola boreus.</title>
        <authorList>
            <person name="Cho Y.-J."/>
            <person name="Cho A."/>
            <person name="Kim O.-S."/>
            <person name="Lee J.-I."/>
        </authorList>
    </citation>
    <scope>NUCLEOTIDE SEQUENCE [LARGE SCALE GENOMIC DNA]</scope>
    <source>
        <strain evidence="10 11">K300</strain>
    </source>
</reference>
<accession>A0A3E0VP91</accession>
<dbReference type="OrthoDB" id="9803968at2"/>
<gene>
    <name evidence="10" type="ORF">B7R54_16675</name>
</gene>
<feature type="domain" description="AMP-dependent synthetase/ligase" evidence="8">
    <location>
        <begin position="128"/>
        <end position="526"/>
    </location>
</feature>
<dbReference type="FunFam" id="3.40.50.12780:FF:000001">
    <property type="entry name" value="Acetyl-coenzyme A synthetase"/>
    <property type="match status" value="1"/>
</dbReference>
<dbReference type="InterPro" id="IPR045851">
    <property type="entry name" value="AMP-bd_C_sf"/>
</dbReference>
<dbReference type="GO" id="GO:0019427">
    <property type="term" value="P:acetyl-CoA biosynthetic process from acetate"/>
    <property type="evidence" value="ECO:0007669"/>
    <property type="project" value="UniProtKB-UniRule"/>
</dbReference>
<dbReference type="PANTHER" id="PTHR24095">
    <property type="entry name" value="ACETYL-COENZYME A SYNTHETASE"/>
    <property type="match status" value="1"/>
</dbReference>
<dbReference type="InterPro" id="IPR011904">
    <property type="entry name" value="Ac_CoA_lig"/>
</dbReference>
<keyword evidence="11" id="KW-1185">Reference proteome</keyword>
<dbReference type="PROSITE" id="PS00455">
    <property type="entry name" value="AMP_BINDING"/>
    <property type="match status" value="1"/>
</dbReference>
<evidence type="ECO:0000256" key="6">
    <source>
        <dbReference type="ARBA" id="ARBA00022990"/>
    </source>
</evidence>
<dbReference type="EMBL" id="NBWZ01000001">
    <property type="protein sequence ID" value="RFA10657.1"/>
    <property type="molecule type" value="Genomic_DNA"/>
</dbReference>
<dbReference type="GO" id="GO:0005524">
    <property type="term" value="F:ATP binding"/>
    <property type="evidence" value="ECO:0007669"/>
    <property type="project" value="UniProtKB-KW"/>
</dbReference>
<dbReference type="InterPro" id="IPR000873">
    <property type="entry name" value="AMP-dep_synth/lig_dom"/>
</dbReference>
<evidence type="ECO:0000256" key="2">
    <source>
        <dbReference type="ARBA" id="ARBA00013275"/>
    </source>
</evidence>
<keyword evidence="6" id="KW-0007">Acetylation</keyword>
<evidence type="ECO:0000256" key="3">
    <source>
        <dbReference type="ARBA" id="ARBA00022598"/>
    </source>
</evidence>
<dbReference type="EC" id="6.2.1.1" evidence="2 7"/>
<proteinExistence type="inferred from homology"/>
<dbReference type="GO" id="GO:0005829">
    <property type="term" value="C:cytosol"/>
    <property type="evidence" value="ECO:0007669"/>
    <property type="project" value="TreeGrafter"/>
</dbReference>
<evidence type="ECO:0000313" key="10">
    <source>
        <dbReference type="EMBL" id="RFA10657.1"/>
    </source>
</evidence>
<dbReference type="PANTHER" id="PTHR24095:SF14">
    <property type="entry name" value="ACETYL-COENZYME A SYNTHETASE 1"/>
    <property type="match status" value="1"/>
</dbReference>
<dbReference type="InterPro" id="IPR020845">
    <property type="entry name" value="AMP-binding_CS"/>
</dbReference>
<evidence type="ECO:0000256" key="4">
    <source>
        <dbReference type="ARBA" id="ARBA00022741"/>
    </source>
</evidence>
<evidence type="ECO:0000313" key="11">
    <source>
        <dbReference type="Proteomes" id="UP000256486"/>
    </source>
</evidence>
<dbReference type="SUPFAM" id="SSF56801">
    <property type="entry name" value="Acetyl-CoA synthetase-like"/>
    <property type="match status" value="1"/>
</dbReference>
<evidence type="ECO:0000259" key="8">
    <source>
        <dbReference type="Pfam" id="PF00501"/>
    </source>
</evidence>
<comment type="caution">
    <text evidence="10">The sequence shown here is derived from an EMBL/GenBank/DDBJ whole genome shotgun (WGS) entry which is preliminary data.</text>
</comment>
<dbReference type="InterPro" id="IPR025110">
    <property type="entry name" value="AMP-bd_C"/>
</dbReference>
<keyword evidence="4" id="KW-0547">Nucleotide-binding</keyword>
<dbReference type="Pfam" id="PF00501">
    <property type="entry name" value="AMP-binding"/>
    <property type="match status" value="1"/>
</dbReference>
<dbReference type="GO" id="GO:0003987">
    <property type="term" value="F:acetate-CoA ligase activity"/>
    <property type="evidence" value="ECO:0007669"/>
    <property type="project" value="UniProtKB-UniRule"/>
</dbReference>
<evidence type="ECO:0000259" key="9">
    <source>
        <dbReference type="Pfam" id="PF13193"/>
    </source>
</evidence>
<protein>
    <recommendedName>
        <fullName evidence="2 7">Acetate--CoA ligase</fullName>
        <ecNumber evidence="2 7">6.2.1.1</ecNumber>
    </recommendedName>
</protein>
<keyword evidence="5" id="KW-0067">ATP-binding</keyword>
<dbReference type="Proteomes" id="UP000256486">
    <property type="component" value="Unassembled WGS sequence"/>
</dbReference>
<dbReference type="Pfam" id="PF13193">
    <property type="entry name" value="AMP-binding_C"/>
    <property type="match status" value="1"/>
</dbReference>
<organism evidence="10 11">
    <name type="scientific">Subtercola boreus</name>
    <dbReference type="NCBI Taxonomy" id="120213"/>
    <lineage>
        <taxon>Bacteria</taxon>
        <taxon>Bacillati</taxon>
        <taxon>Actinomycetota</taxon>
        <taxon>Actinomycetes</taxon>
        <taxon>Micrococcales</taxon>
        <taxon>Microbacteriaceae</taxon>
        <taxon>Subtercola</taxon>
    </lineage>
</organism>
<sequence length="709" mass="76304">MSATIENLLSENRLYPPSPAFAAAANVSADEYDRAAADPVAYWERQADRLDWAERWHTAHTWKPARPLTRAEAATQEGVDPAAADAAGSTFTGLDDDGNPLLSIPEAQWFVGGRLNVAVNCVDRHVDAGRGDTIAINFEGEPGDREQITYAELQRRVAQAANALEALGIVAGDRLVVYLPVIPETIVITLAIARIGAIHSLVFGGFSAEALKFRVEDTGAKLLVTSDGQFRRGTAVAVKANADEAVSGPREPGGVNTIEHVLVVRRTGDLTPDIPWQEGRDVWFHDAIASVPDTHEAQYFDSEHPLFIIYTSGTTGKPKGVVHTSGGYLTQASWSHAAIFDAKPTDVYWCTADLAWVTAHTYVLYGPFSNGATSVIYEGTPNTPHTGRHFEIVERYGVTTYYTAPTLIRTFMTWFPDGLPASFDLSTLRLLGTVGEAINPEAWVWFHENVGGGRAPIVDTWWQSETGSAVIAPLPGVTVLKPGSATFALPGLRALIVDEEGVQVPNASGGYLVIDGTWPSMARGVWGNPGRFRDSYWKKYAAQGYFFAGDGAKYDADGYIWLLGRVDDVINVSGHRLSTIEIESALVSHPAVGEAGVVGVTDPVTGEAIAAFVIPSRDVSVQDAADPAFWAGVERELGSVLRSHVAHEIGPIAKPRDLVVVPDLPKTRSGKIMRRLLGDLVDGRTLGDTTSLQDESVPARIAAILAARV</sequence>
<feature type="domain" description="AMP-binding enzyme C-terminal" evidence="9">
    <location>
        <begin position="581"/>
        <end position="671"/>
    </location>
</feature>
<evidence type="ECO:0000256" key="7">
    <source>
        <dbReference type="NCBIfam" id="TIGR02188"/>
    </source>
</evidence>
<dbReference type="NCBIfam" id="NF001208">
    <property type="entry name" value="PRK00174.1"/>
    <property type="match status" value="1"/>
</dbReference>